<sequence>MLFELVGAHLQGDAAGVSAVAGQIERFGRLREVLTEANFYGEYLAGCHDRSGDPVSAEFIGAGIRARLASVLPPDEELAALDALEHWTVHGSGRAAEAFGNEALLLQVMAAGIAELGTRVFGGDFTSDQLVSIPRG</sequence>
<accession>A0A7K1V2X2</accession>
<evidence type="ECO:0000313" key="2">
    <source>
        <dbReference type="Proteomes" id="UP000466794"/>
    </source>
</evidence>
<dbReference type="EMBL" id="WRPP01000005">
    <property type="protein sequence ID" value="MVU80891.1"/>
    <property type="molecule type" value="Genomic_DNA"/>
</dbReference>
<keyword evidence="2" id="KW-1185">Reference proteome</keyword>
<dbReference type="AlphaFoldDB" id="A0A7K1V2X2"/>
<evidence type="ECO:0000313" key="1">
    <source>
        <dbReference type="EMBL" id="MVU80891.1"/>
    </source>
</evidence>
<organism evidence="1 2">
    <name type="scientific">Nocardia terrae</name>
    <dbReference type="NCBI Taxonomy" id="2675851"/>
    <lineage>
        <taxon>Bacteria</taxon>
        <taxon>Bacillati</taxon>
        <taxon>Actinomycetota</taxon>
        <taxon>Actinomycetes</taxon>
        <taxon>Mycobacteriales</taxon>
        <taxon>Nocardiaceae</taxon>
        <taxon>Nocardia</taxon>
    </lineage>
</organism>
<proteinExistence type="predicted"/>
<comment type="caution">
    <text evidence="1">The sequence shown here is derived from an EMBL/GenBank/DDBJ whole genome shotgun (WGS) entry which is preliminary data.</text>
</comment>
<dbReference type="Proteomes" id="UP000466794">
    <property type="component" value="Unassembled WGS sequence"/>
</dbReference>
<protein>
    <submittedName>
        <fullName evidence="1">Uncharacterized protein</fullName>
    </submittedName>
</protein>
<name>A0A7K1V2X2_9NOCA</name>
<reference evidence="1 2" key="1">
    <citation type="submission" date="2019-12" db="EMBL/GenBank/DDBJ databases">
        <title>Nocardia sp. nov. ET3-3 isolated from soil.</title>
        <authorList>
            <person name="Kanchanasin P."/>
            <person name="Tanasupawat S."/>
            <person name="Yuki M."/>
            <person name="Kudo T."/>
        </authorList>
    </citation>
    <scope>NUCLEOTIDE SEQUENCE [LARGE SCALE GENOMIC DNA]</scope>
    <source>
        <strain evidence="1 2">ET3-3</strain>
    </source>
</reference>
<dbReference type="RefSeq" id="WP_157390446.1">
    <property type="nucleotide sequence ID" value="NZ_WRPP01000005.1"/>
</dbReference>
<gene>
    <name evidence="1" type="ORF">GPX89_27030</name>
</gene>